<reference evidence="2" key="1">
    <citation type="journal article" date="2019" name="Int. J. Syst. Evol. Microbiol.">
        <title>The Global Catalogue of Microorganisms (GCM) 10K type strain sequencing project: providing services to taxonomists for standard genome sequencing and annotation.</title>
        <authorList>
            <consortium name="The Broad Institute Genomics Platform"/>
            <consortium name="The Broad Institute Genome Sequencing Center for Infectious Disease"/>
            <person name="Wu L."/>
            <person name="Ma J."/>
        </authorList>
    </citation>
    <scope>NUCLEOTIDE SEQUENCE [LARGE SCALE GENOMIC DNA]</scope>
    <source>
        <strain evidence="2">CCUG 57113</strain>
    </source>
</reference>
<dbReference type="RefSeq" id="WP_209744838.1">
    <property type="nucleotide sequence ID" value="NZ_JBHSMH010000017.1"/>
</dbReference>
<protein>
    <recommendedName>
        <fullName evidence="3">Glycosyltransferase</fullName>
    </recommendedName>
</protein>
<name>A0ABW0LRW9_9BACL</name>
<sequence>MSSNESPLRHLRHPSALPSIAHLRRLTDDTGILEHALGRIPRRREGYTTDDNARALWTATEWLELDGGAAESADPDELRRLADTYLAFMLWAQDENGWFSNNFAYDRSLEEEEVSHDCQGRSFWACADAWVRLDGHRQDAAKAIVERAMPTLRAIESLRGQAFAMAACAHLLEASERGRISLPFDVAIELRHHSERLENVLNRAYLDFRDDRWRWFEPAMTYSNGVLPWAMLRTYRYTRTEETMLTGMESLNFLLGVMVTDGGWLRPVGNEGWCTSDGDAVSRWDQQPLELFKLALALEEASLVLDETGEDRTAKVSETDLNAMGNLVGILRGSGSGFGIGEAGLTGNVKGDEGGSGPGRANGLRGSSGLGSISGLSGSSGLGRASGVRDASGLGRASGVRDASGFRSLRDRCRSWYYGDNDLGAPVADPTDGSCCDGLTPSGPNINCGAEATISYLMTEAICKKSRT</sequence>
<organism evidence="1 2">
    <name type="scientific">Cohnella suwonensis</name>
    <dbReference type="NCBI Taxonomy" id="696072"/>
    <lineage>
        <taxon>Bacteria</taxon>
        <taxon>Bacillati</taxon>
        <taxon>Bacillota</taxon>
        <taxon>Bacilli</taxon>
        <taxon>Bacillales</taxon>
        <taxon>Paenibacillaceae</taxon>
        <taxon>Cohnella</taxon>
    </lineage>
</organism>
<evidence type="ECO:0000313" key="1">
    <source>
        <dbReference type="EMBL" id="MFC5468643.1"/>
    </source>
</evidence>
<accession>A0ABW0LRW9</accession>
<gene>
    <name evidence="1" type="ORF">ACFPPD_07905</name>
</gene>
<evidence type="ECO:0000313" key="2">
    <source>
        <dbReference type="Proteomes" id="UP001596105"/>
    </source>
</evidence>
<dbReference type="Proteomes" id="UP001596105">
    <property type="component" value="Unassembled WGS sequence"/>
</dbReference>
<proteinExistence type="predicted"/>
<evidence type="ECO:0008006" key="3">
    <source>
        <dbReference type="Google" id="ProtNLM"/>
    </source>
</evidence>
<comment type="caution">
    <text evidence="1">The sequence shown here is derived from an EMBL/GenBank/DDBJ whole genome shotgun (WGS) entry which is preliminary data.</text>
</comment>
<keyword evidence="2" id="KW-1185">Reference proteome</keyword>
<dbReference type="EMBL" id="JBHSMH010000017">
    <property type="protein sequence ID" value="MFC5468643.1"/>
    <property type="molecule type" value="Genomic_DNA"/>
</dbReference>